<evidence type="ECO:0000313" key="2">
    <source>
        <dbReference type="EMBL" id="MEZ0476714.1"/>
    </source>
</evidence>
<proteinExistence type="predicted"/>
<evidence type="ECO:0000256" key="1">
    <source>
        <dbReference type="SAM" id="MobiDB-lite"/>
    </source>
</evidence>
<feature type="compositionally biased region" description="Low complexity" evidence="1">
    <location>
        <begin position="67"/>
        <end position="91"/>
    </location>
</feature>
<keyword evidence="3" id="KW-1185">Reference proteome</keyword>
<dbReference type="RefSeq" id="WP_370565791.1">
    <property type="nucleotide sequence ID" value="NZ_JBFWIB010000027.1"/>
</dbReference>
<comment type="caution">
    <text evidence="2">The sequence shown here is derived from an EMBL/GenBank/DDBJ whole genome shotgun (WGS) entry which is preliminary data.</text>
</comment>
<feature type="region of interest" description="Disordered" evidence="1">
    <location>
        <begin position="1"/>
        <end position="97"/>
    </location>
</feature>
<dbReference type="EMBL" id="JBFWIC010000047">
    <property type="protein sequence ID" value="MEZ0476714.1"/>
    <property type="molecule type" value="Genomic_DNA"/>
</dbReference>
<evidence type="ECO:0008006" key="4">
    <source>
        <dbReference type="Google" id="ProtNLM"/>
    </source>
</evidence>
<protein>
    <recommendedName>
        <fullName evidence="4">Flagellar hook-length control protein FliK</fullName>
    </recommendedName>
</protein>
<evidence type="ECO:0000313" key="3">
    <source>
        <dbReference type="Proteomes" id="UP001566331"/>
    </source>
</evidence>
<accession>A0ABV4HVE5</accession>
<organism evidence="2 3">
    <name type="scientific">Luteimonas salinilitoris</name>
    <dbReference type="NCBI Taxonomy" id="3237697"/>
    <lineage>
        <taxon>Bacteria</taxon>
        <taxon>Pseudomonadati</taxon>
        <taxon>Pseudomonadota</taxon>
        <taxon>Gammaproteobacteria</taxon>
        <taxon>Lysobacterales</taxon>
        <taxon>Lysobacteraceae</taxon>
        <taxon>Luteimonas</taxon>
    </lineage>
</organism>
<feature type="compositionally biased region" description="Basic and acidic residues" evidence="1">
    <location>
        <begin position="16"/>
        <end position="40"/>
    </location>
</feature>
<name>A0ABV4HVE5_9GAMM</name>
<reference evidence="2 3" key="1">
    <citation type="submission" date="2024-07" db="EMBL/GenBank/DDBJ databases">
        <title>Luteimonas salilacus sp. nov., isolated from the shore soil of Salt Lake in Tibet of China.</title>
        <authorList>
            <person name="Zhang X."/>
            <person name="Li A."/>
        </authorList>
    </citation>
    <scope>NUCLEOTIDE SEQUENCE [LARGE SCALE GENOMIC DNA]</scope>
    <source>
        <strain evidence="2 3">B3-2-R+30</strain>
    </source>
</reference>
<feature type="compositionally biased region" description="Polar residues" evidence="1">
    <location>
        <begin position="1"/>
        <end position="14"/>
    </location>
</feature>
<dbReference type="Proteomes" id="UP001566331">
    <property type="component" value="Unassembled WGS sequence"/>
</dbReference>
<sequence>MSIERSQSPQSAEQARNADSEQKTDAKRESPPKETVDRFRQVLQSKQEAKDEFLSARAKGAGELSGQQRAEAEAAARQAATQDAVEAARQAPGDSEPPMQALDPAEVLAMMQAQSALRDGAPAAPVAAPVNTSAFADLIERHVRQLAVDDGVATDGDGQVLLRMADSTLPGTDLLLSKTADGWLLRADVRSRGSYDAIREAAPELARRFAERNLGTLSIDPQFHG</sequence>
<gene>
    <name evidence="2" type="ORF">AB6713_19190</name>
</gene>